<sequence>MGNGHSQNYVLQNASYTYGYIPNAQLFGPGPNLVHCPACNQKMITKVNHVSGRYTWGMCYLYIIIGFFVVSTPLINCTSKNDNELHRCFILLLFGFYKNKIFIKKIFLRLPFWCISLIPYMLKCCKDVEHYCSHCNTYIGKYFRDEKYSVMILPIGNQQQQQDDNQNQPNDD</sequence>
<reference evidence="1" key="1">
    <citation type="submission" date="2023-11" db="EMBL/GenBank/DDBJ databases">
        <authorList>
            <person name="Poullet M."/>
        </authorList>
    </citation>
    <scope>NUCLEOTIDE SEQUENCE</scope>
    <source>
        <strain evidence="1">E1834</strain>
    </source>
</reference>
<organism evidence="1 2">
    <name type="scientific">Meloidogyne enterolobii</name>
    <name type="common">Root-knot nematode worm</name>
    <name type="synonym">Meloidogyne mayaguensis</name>
    <dbReference type="NCBI Taxonomy" id="390850"/>
    <lineage>
        <taxon>Eukaryota</taxon>
        <taxon>Metazoa</taxon>
        <taxon>Ecdysozoa</taxon>
        <taxon>Nematoda</taxon>
        <taxon>Chromadorea</taxon>
        <taxon>Rhabditida</taxon>
        <taxon>Tylenchina</taxon>
        <taxon>Tylenchomorpha</taxon>
        <taxon>Tylenchoidea</taxon>
        <taxon>Meloidogynidae</taxon>
        <taxon>Meloidogyninae</taxon>
        <taxon>Meloidogyne</taxon>
    </lineage>
</organism>
<dbReference type="Proteomes" id="UP001497535">
    <property type="component" value="Unassembled WGS sequence"/>
</dbReference>
<gene>
    <name evidence="1" type="ORF">MENTE1834_LOCUS37702</name>
</gene>
<accession>A0ACB1AEI1</accession>
<protein>
    <submittedName>
        <fullName evidence="1">Uncharacterized protein</fullName>
    </submittedName>
</protein>
<name>A0ACB1AEI1_MELEN</name>
<evidence type="ECO:0000313" key="2">
    <source>
        <dbReference type="Proteomes" id="UP001497535"/>
    </source>
</evidence>
<dbReference type="EMBL" id="CAVMJV010000080">
    <property type="protein sequence ID" value="CAK5089942.1"/>
    <property type="molecule type" value="Genomic_DNA"/>
</dbReference>
<evidence type="ECO:0000313" key="1">
    <source>
        <dbReference type="EMBL" id="CAK5089942.1"/>
    </source>
</evidence>
<keyword evidence="2" id="KW-1185">Reference proteome</keyword>
<comment type="caution">
    <text evidence="1">The sequence shown here is derived from an EMBL/GenBank/DDBJ whole genome shotgun (WGS) entry which is preliminary data.</text>
</comment>
<proteinExistence type="predicted"/>